<feature type="domain" description="Chorismate-utilising enzyme C-terminal" evidence="6">
    <location>
        <begin position="130"/>
        <end position="381"/>
    </location>
</feature>
<evidence type="ECO:0000313" key="11">
    <source>
        <dbReference type="EMBL" id="CAB4889502.1"/>
    </source>
</evidence>
<dbReference type="InterPro" id="IPR015890">
    <property type="entry name" value="Chorismate_C"/>
</dbReference>
<dbReference type="GO" id="GO:0008909">
    <property type="term" value="F:isochorismate synthase activity"/>
    <property type="evidence" value="ECO:0007669"/>
    <property type="project" value="UniProtKB-EC"/>
</dbReference>
<evidence type="ECO:0000256" key="4">
    <source>
        <dbReference type="ARBA" id="ARBA00023235"/>
    </source>
</evidence>
<accession>A0A6J7CF28</accession>
<name>A0A6J7CF28_9ZZZZ</name>
<evidence type="ECO:0000256" key="2">
    <source>
        <dbReference type="ARBA" id="ARBA00005297"/>
    </source>
</evidence>
<dbReference type="EMBL" id="CAEZZP010000009">
    <property type="protein sequence ID" value="CAB4763766.1"/>
    <property type="molecule type" value="Genomic_DNA"/>
</dbReference>
<dbReference type="PANTHER" id="PTHR42839:SF2">
    <property type="entry name" value="ISOCHORISMATE SYNTHASE ENTC"/>
    <property type="match status" value="1"/>
</dbReference>
<dbReference type="EC" id="5.4.4.2" evidence="3"/>
<dbReference type="Pfam" id="PF00425">
    <property type="entry name" value="Chorismate_bind"/>
    <property type="match status" value="1"/>
</dbReference>
<dbReference type="InterPro" id="IPR005801">
    <property type="entry name" value="ADC_synthase"/>
</dbReference>
<reference evidence="10" key="1">
    <citation type="submission" date="2020-05" db="EMBL/GenBank/DDBJ databases">
        <authorList>
            <person name="Chiriac C."/>
            <person name="Salcher M."/>
            <person name="Ghai R."/>
            <person name="Kavagutti S V."/>
        </authorList>
    </citation>
    <scope>NUCLEOTIDE SEQUENCE</scope>
</reference>
<dbReference type="NCBIfam" id="TIGR00543">
    <property type="entry name" value="isochor_syn"/>
    <property type="match status" value="1"/>
</dbReference>
<comment type="similarity">
    <text evidence="2">Belongs to the isochorismate synthase family.</text>
</comment>
<dbReference type="InterPro" id="IPR004561">
    <property type="entry name" value="IsoChor_synthase"/>
</dbReference>
<evidence type="ECO:0000313" key="12">
    <source>
        <dbReference type="EMBL" id="CAB5021760.1"/>
    </source>
</evidence>
<dbReference type="EMBL" id="CAFBLJ010000004">
    <property type="protein sequence ID" value="CAB4856171.1"/>
    <property type="molecule type" value="Genomic_DNA"/>
</dbReference>
<dbReference type="EMBL" id="CAEZYH010000006">
    <property type="protein sequence ID" value="CAB4709825.1"/>
    <property type="molecule type" value="Genomic_DNA"/>
</dbReference>
<evidence type="ECO:0000256" key="5">
    <source>
        <dbReference type="ARBA" id="ARBA00041564"/>
    </source>
</evidence>
<evidence type="ECO:0000313" key="8">
    <source>
        <dbReference type="EMBL" id="CAB4763766.1"/>
    </source>
</evidence>
<evidence type="ECO:0000313" key="10">
    <source>
        <dbReference type="EMBL" id="CAB4856171.1"/>
    </source>
</evidence>
<dbReference type="EMBL" id="CAFAAL010000007">
    <property type="protein sequence ID" value="CAB4793309.1"/>
    <property type="molecule type" value="Genomic_DNA"/>
</dbReference>
<evidence type="ECO:0000259" key="6">
    <source>
        <dbReference type="Pfam" id="PF00425"/>
    </source>
</evidence>
<proteinExistence type="inferred from homology"/>
<gene>
    <name evidence="7" type="ORF">UFOPK2658_00335</name>
    <name evidence="8" type="ORF">UFOPK2880_00286</name>
    <name evidence="9" type="ORF">UFOPK3004_00181</name>
    <name evidence="10" type="ORF">UFOPK3304_00151</name>
    <name evidence="11" type="ORF">UFOPK3494_00227</name>
    <name evidence="12" type="ORF">UFOPK4134_00322</name>
</gene>
<dbReference type="AlphaFoldDB" id="A0A6J7CF28"/>
<keyword evidence="4" id="KW-0413">Isomerase</keyword>
<evidence type="ECO:0000256" key="3">
    <source>
        <dbReference type="ARBA" id="ARBA00012824"/>
    </source>
</evidence>
<protein>
    <recommendedName>
        <fullName evidence="3">isochorismate synthase</fullName>
        <ecNumber evidence="3">5.4.4.2</ecNumber>
    </recommendedName>
    <alternativeName>
        <fullName evidence="5">Isochorismate mutase</fullName>
    </alternativeName>
</protein>
<dbReference type="EMBL" id="CAFBPS010000011">
    <property type="protein sequence ID" value="CAB5021760.1"/>
    <property type="molecule type" value="Genomic_DNA"/>
</dbReference>
<evidence type="ECO:0000313" key="7">
    <source>
        <dbReference type="EMBL" id="CAB4709825.1"/>
    </source>
</evidence>
<dbReference type="PANTHER" id="PTHR42839">
    <property type="entry name" value="ISOCHORISMATE SYNTHASE ENTC"/>
    <property type="match status" value="1"/>
</dbReference>
<sequence length="392" mass="42323">MIATTIDFDSSVDLNDVAGNDGYLFVRSGVGFAARGIAARVAFSEVQKTLSAIQHHNHTNLDVAPIAMGVLPFDTSSAGDFFIPKQVVGKDEKGNCWLTTIDDASVNLEISQTPVARTNTFTVRPLTPIENYLQAVANARDAVRDGRITKAVIAREIIVEAGQPIDVHAVLHRLRSTFGNSYRYSMNGFIGASPELLIEVSGQTIRSHPLAGTTPRTGDPITDNELARKLISSMKDQVEHRVVIDVIHEMLLPFCSYLDWEPEPSVVQVANVQHLGTLIEGHLSDDHPPLLELARMLCPTPALGGHPRAEALKIIDQLEGFDRKNYGGAVGWVDAHGNGTMAVAIRCAELSEDRKTARLIAGGGIVAASDPDAELAETQAKFQAMLSAIVRP</sequence>
<evidence type="ECO:0000256" key="1">
    <source>
        <dbReference type="ARBA" id="ARBA00000799"/>
    </source>
</evidence>
<dbReference type="Gene3D" id="3.60.120.10">
    <property type="entry name" value="Anthranilate synthase"/>
    <property type="match status" value="1"/>
</dbReference>
<evidence type="ECO:0000313" key="9">
    <source>
        <dbReference type="EMBL" id="CAB4793309.1"/>
    </source>
</evidence>
<dbReference type="EMBL" id="CAFBMF010000007">
    <property type="protein sequence ID" value="CAB4889502.1"/>
    <property type="molecule type" value="Genomic_DNA"/>
</dbReference>
<organism evidence="10">
    <name type="scientific">freshwater metagenome</name>
    <dbReference type="NCBI Taxonomy" id="449393"/>
    <lineage>
        <taxon>unclassified sequences</taxon>
        <taxon>metagenomes</taxon>
        <taxon>ecological metagenomes</taxon>
    </lineage>
</organism>
<comment type="catalytic activity">
    <reaction evidence="1">
        <text>chorismate = isochorismate</text>
        <dbReference type="Rhea" id="RHEA:18985"/>
        <dbReference type="ChEBI" id="CHEBI:29748"/>
        <dbReference type="ChEBI" id="CHEBI:29780"/>
        <dbReference type="EC" id="5.4.4.2"/>
    </reaction>
</comment>
<dbReference type="SUPFAM" id="SSF56322">
    <property type="entry name" value="ADC synthase"/>
    <property type="match status" value="1"/>
</dbReference>